<keyword evidence="5 10" id="KW-0812">Transmembrane</keyword>
<comment type="similarity">
    <text evidence="2">Belongs to the BMT family.</text>
</comment>
<keyword evidence="6" id="KW-0735">Signal-anchor</keyword>
<dbReference type="RefSeq" id="XP_002548305.1">
    <property type="nucleotide sequence ID" value="XM_002548259.1"/>
</dbReference>
<evidence type="ECO:0000256" key="2">
    <source>
        <dbReference type="ARBA" id="ARBA00009486"/>
    </source>
</evidence>
<gene>
    <name evidence="11" type="ORF">CTRG_02602</name>
</gene>
<dbReference type="Proteomes" id="UP000002037">
    <property type="component" value="Unassembled WGS sequence"/>
</dbReference>
<evidence type="ECO:0000313" key="12">
    <source>
        <dbReference type="Proteomes" id="UP000002037"/>
    </source>
</evidence>
<keyword evidence="4" id="KW-0808">Transferase</keyword>
<accession>C5M880</accession>
<evidence type="ECO:0000256" key="4">
    <source>
        <dbReference type="ARBA" id="ARBA00022679"/>
    </source>
</evidence>
<dbReference type="Pfam" id="PF12141">
    <property type="entry name" value="BMT"/>
    <property type="match status" value="2"/>
</dbReference>
<keyword evidence="12" id="KW-1185">Reference proteome</keyword>
<dbReference type="KEGG" id="ctp:CTRG_02602"/>
<name>C5M880_CANTT</name>
<evidence type="ECO:0000313" key="11">
    <source>
        <dbReference type="EMBL" id="EER33784.1"/>
    </source>
</evidence>
<evidence type="ECO:0000256" key="3">
    <source>
        <dbReference type="ARBA" id="ARBA00022676"/>
    </source>
</evidence>
<dbReference type="eggNOG" id="ENOG502QTZG">
    <property type="taxonomic scope" value="Eukaryota"/>
</dbReference>
<dbReference type="VEuPathDB" id="FungiDB:CTRG_02602"/>
<dbReference type="AlphaFoldDB" id="C5M880"/>
<protein>
    <submittedName>
        <fullName evidence="11">Uncharacterized protein</fullName>
    </submittedName>
</protein>
<comment type="subcellular location">
    <subcellularLocation>
        <location evidence="1">Membrane</location>
        <topology evidence="1">Single-pass type II membrane protein</topology>
    </subcellularLocation>
</comment>
<dbReference type="InterPro" id="IPR021988">
    <property type="entry name" value="BMT1"/>
</dbReference>
<sequence>MIERIKVMVLKLSERWLSWLRKLKTTKVSLSVFISVVFLMILSFVIGVTYYLNDLDRLEVITTMYKPQSNDMKISGEMTVKYMKKLLRINKYNIFESFPLSSKYLDEIKINSSPMKLQTFGDFYATKSVCNDLKAEKDIYVSNEKHVTFDLSVFLRKLHSIQSYSELIKSAQKHFDPFLEEKTWNDLDSTSDSKILSGNGEEKKWLRFGGSSVWLPEYNIHYMVSRVLYSPSEIPNQSFASFLYIQIFDSNWNELPDGTTLEFPFEEVVPIDTSRIQGLFHGTRIERFLNFKKTSFPYVLPIPFDYELEPYSNRYYFGPEDPRVSIRRNSLGFIEPIIVFNMKTFNLTKRVMHLYLPFSDDLKILKKRKMKFAHIEKNWIPLMGNLSESQNTMKFVYSFEPLEVLECSIYSGFCSILQKSEKEDYNYFGDLRGGTQLIQLPIFSSQLIPDSLSSIFKLPENRKVYVGWARTHLNDCGCGDSMYRPNFILLIEDYTIVDKKYSYRISDISGYFDFNAEIVPWYPDETKGIVPGISGECSGRNVLTPNSIAYWEIESVTQNDKKYTKQDLKYNKFEGNRNSFQFVDRMGVTLSSGDRDVRIVHVKGLLDYILKLPSLFDTNVTSTSVDNVNLTNVQCAKLESEKYCRIYAIDHDAVIL</sequence>
<proteinExistence type="inferred from homology"/>
<evidence type="ECO:0000256" key="9">
    <source>
        <dbReference type="ARBA" id="ARBA00023316"/>
    </source>
</evidence>
<evidence type="ECO:0000256" key="10">
    <source>
        <dbReference type="SAM" id="Phobius"/>
    </source>
</evidence>
<dbReference type="GeneID" id="8297325"/>
<keyword evidence="9" id="KW-0961">Cell wall biogenesis/degradation</keyword>
<dbReference type="GO" id="GO:0071555">
    <property type="term" value="P:cell wall organization"/>
    <property type="evidence" value="ECO:0007669"/>
    <property type="project" value="UniProtKB-KW"/>
</dbReference>
<organism evidence="11 12">
    <name type="scientific">Candida tropicalis (strain ATCC MYA-3404 / T1)</name>
    <name type="common">Yeast</name>
    <dbReference type="NCBI Taxonomy" id="294747"/>
    <lineage>
        <taxon>Eukaryota</taxon>
        <taxon>Fungi</taxon>
        <taxon>Dikarya</taxon>
        <taxon>Ascomycota</taxon>
        <taxon>Saccharomycotina</taxon>
        <taxon>Pichiomycetes</taxon>
        <taxon>Debaryomycetaceae</taxon>
        <taxon>Candida/Lodderomyces clade</taxon>
        <taxon>Candida</taxon>
    </lineage>
</organism>
<dbReference type="EMBL" id="GG692397">
    <property type="protein sequence ID" value="EER33784.1"/>
    <property type="molecule type" value="Genomic_DNA"/>
</dbReference>
<keyword evidence="3" id="KW-0328">Glycosyltransferase</keyword>
<evidence type="ECO:0000256" key="1">
    <source>
        <dbReference type="ARBA" id="ARBA00004606"/>
    </source>
</evidence>
<evidence type="ECO:0000256" key="6">
    <source>
        <dbReference type="ARBA" id="ARBA00022968"/>
    </source>
</evidence>
<keyword evidence="8 10" id="KW-0472">Membrane</keyword>
<dbReference type="STRING" id="294747.C5M880"/>
<dbReference type="GO" id="GO:0000030">
    <property type="term" value="F:mannosyltransferase activity"/>
    <property type="evidence" value="ECO:0007669"/>
    <property type="project" value="InterPro"/>
</dbReference>
<dbReference type="GO" id="GO:0016020">
    <property type="term" value="C:membrane"/>
    <property type="evidence" value="ECO:0007669"/>
    <property type="project" value="UniProtKB-SubCell"/>
</dbReference>
<dbReference type="OrthoDB" id="3631276at2759"/>
<evidence type="ECO:0000256" key="7">
    <source>
        <dbReference type="ARBA" id="ARBA00022989"/>
    </source>
</evidence>
<keyword evidence="7 10" id="KW-1133">Transmembrane helix</keyword>
<reference evidence="11 12" key="1">
    <citation type="journal article" date="2009" name="Nature">
        <title>Evolution of pathogenicity and sexual reproduction in eight Candida genomes.</title>
        <authorList>
            <person name="Butler G."/>
            <person name="Rasmussen M.D."/>
            <person name="Lin M.F."/>
            <person name="Santos M.A."/>
            <person name="Sakthikumar S."/>
            <person name="Munro C.A."/>
            <person name="Rheinbay E."/>
            <person name="Grabherr M."/>
            <person name="Forche A."/>
            <person name="Reedy J.L."/>
            <person name="Agrafioti I."/>
            <person name="Arnaud M.B."/>
            <person name="Bates S."/>
            <person name="Brown A.J."/>
            <person name="Brunke S."/>
            <person name="Costanzo M.C."/>
            <person name="Fitzpatrick D.A."/>
            <person name="de Groot P.W."/>
            <person name="Harris D."/>
            <person name="Hoyer L.L."/>
            <person name="Hube B."/>
            <person name="Klis F.M."/>
            <person name="Kodira C."/>
            <person name="Lennard N."/>
            <person name="Logue M.E."/>
            <person name="Martin R."/>
            <person name="Neiman A.M."/>
            <person name="Nikolaou E."/>
            <person name="Quail M.A."/>
            <person name="Quinn J."/>
            <person name="Santos M.C."/>
            <person name="Schmitzberger F.F."/>
            <person name="Sherlock G."/>
            <person name="Shah P."/>
            <person name="Silverstein K.A."/>
            <person name="Skrzypek M.S."/>
            <person name="Soll D."/>
            <person name="Staggs R."/>
            <person name="Stansfield I."/>
            <person name="Stumpf M.P."/>
            <person name="Sudbery P.E."/>
            <person name="Srikantha T."/>
            <person name="Zeng Q."/>
            <person name="Berman J."/>
            <person name="Berriman M."/>
            <person name="Heitman J."/>
            <person name="Gow N.A."/>
            <person name="Lorenz M.C."/>
            <person name="Birren B.W."/>
            <person name="Kellis M."/>
            <person name="Cuomo C.A."/>
        </authorList>
    </citation>
    <scope>NUCLEOTIDE SEQUENCE [LARGE SCALE GENOMIC DNA]</scope>
    <source>
        <strain evidence="12">ATCC MYA-3404 / T1</strain>
    </source>
</reference>
<evidence type="ECO:0000256" key="8">
    <source>
        <dbReference type="ARBA" id="ARBA00023136"/>
    </source>
</evidence>
<evidence type="ECO:0000256" key="5">
    <source>
        <dbReference type="ARBA" id="ARBA00022692"/>
    </source>
</evidence>
<dbReference type="HOGENOM" id="CLU_013841_3_1_1"/>
<feature type="transmembrane region" description="Helical" evidence="10">
    <location>
        <begin position="28"/>
        <end position="52"/>
    </location>
</feature>